<comment type="caution">
    <text evidence="2">The sequence shown here is derived from an EMBL/GenBank/DDBJ whole genome shotgun (WGS) entry which is preliminary data.</text>
</comment>
<name>A0AAV7XIY2_9NEOP</name>
<organism evidence="2 3">
    <name type="scientific">Megalurothrips usitatus</name>
    <name type="common">bean blossom thrips</name>
    <dbReference type="NCBI Taxonomy" id="439358"/>
    <lineage>
        <taxon>Eukaryota</taxon>
        <taxon>Metazoa</taxon>
        <taxon>Ecdysozoa</taxon>
        <taxon>Arthropoda</taxon>
        <taxon>Hexapoda</taxon>
        <taxon>Insecta</taxon>
        <taxon>Pterygota</taxon>
        <taxon>Neoptera</taxon>
        <taxon>Paraneoptera</taxon>
        <taxon>Thysanoptera</taxon>
        <taxon>Terebrantia</taxon>
        <taxon>Thripoidea</taxon>
        <taxon>Thripidae</taxon>
        <taxon>Megalurothrips</taxon>
    </lineage>
</organism>
<feature type="compositionally biased region" description="Low complexity" evidence="1">
    <location>
        <begin position="66"/>
        <end position="83"/>
    </location>
</feature>
<gene>
    <name evidence="2" type="ORF">ONE63_010267</name>
</gene>
<reference evidence="2" key="1">
    <citation type="submission" date="2022-12" db="EMBL/GenBank/DDBJ databases">
        <title>Chromosome-level genome assembly of the bean flower thrips Megalurothrips usitatus.</title>
        <authorList>
            <person name="Ma L."/>
            <person name="Liu Q."/>
            <person name="Li H."/>
            <person name="Cai W."/>
        </authorList>
    </citation>
    <scope>NUCLEOTIDE SEQUENCE</scope>
    <source>
        <strain evidence="2">Cailab_2022a</strain>
    </source>
</reference>
<evidence type="ECO:0000313" key="2">
    <source>
        <dbReference type="EMBL" id="KAJ1525457.1"/>
    </source>
</evidence>
<proteinExistence type="predicted"/>
<feature type="compositionally biased region" description="Polar residues" evidence="1">
    <location>
        <begin position="103"/>
        <end position="117"/>
    </location>
</feature>
<feature type="compositionally biased region" description="Polar residues" evidence="1">
    <location>
        <begin position="167"/>
        <end position="200"/>
    </location>
</feature>
<dbReference type="AlphaFoldDB" id="A0AAV7XIY2"/>
<protein>
    <submittedName>
        <fullName evidence="2">Uncharacterized protein</fullName>
    </submittedName>
</protein>
<evidence type="ECO:0000256" key="1">
    <source>
        <dbReference type="SAM" id="MobiDB-lite"/>
    </source>
</evidence>
<accession>A0AAV7XIY2</accession>
<keyword evidence="3" id="KW-1185">Reference proteome</keyword>
<feature type="compositionally biased region" description="Polar residues" evidence="1">
    <location>
        <begin position="296"/>
        <end position="311"/>
    </location>
</feature>
<feature type="compositionally biased region" description="Polar residues" evidence="1">
    <location>
        <begin position="36"/>
        <end position="59"/>
    </location>
</feature>
<dbReference type="Proteomes" id="UP001075354">
    <property type="component" value="Chromosome 8"/>
</dbReference>
<sequence length="479" mass="52600">MSPHRRKTRGSLSTDVQAALKPLASKNLAVRRTRSGHQSATQSLSPSKTNKSPKQSPLKQQRFPHVSSPRKSLVKPSPSKKVSNALGKTPRTPEKSPKRSPVKSRNNSSHKGTSGNVLISKIKKEPQSPSQSVVEVNGNLKTKVVKIEPESPSKTSMPEVKCEKTTPKSSGSKLVSHNVHESSPSHLRITRGTSAANSPVSAKRNASKSSPQKFSKVINSHLEENSSDSVKMLSPSSRKRHLPSLSSPRSTKIRRSRGNVLISMHTNDATSLEQESSVVGDVKTEGSKTSGLPLVTQKSNPQTSDSDSPELNSRFMRRKWFSLKTRGGFTCLRSAVLTPQEIAQEILQKTMSDTSQTTDSNFFTTKLMVRLSSKLPPVRARPSCEELVDLINSKQIPKKIELIADPKVEGTALRVKVEKRSLSDTITHVTRNPPQIKPASSVKSNKSPKGIIVNFGERSLTKKQERDIALRQLKNLRNL</sequence>
<dbReference type="EMBL" id="JAPTSV010000008">
    <property type="protein sequence ID" value="KAJ1525457.1"/>
    <property type="molecule type" value="Genomic_DNA"/>
</dbReference>
<feature type="region of interest" description="Disordered" evidence="1">
    <location>
        <begin position="1"/>
        <end position="311"/>
    </location>
</feature>
<evidence type="ECO:0000313" key="3">
    <source>
        <dbReference type="Proteomes" id="UP001075354"/>
    </source>
</evidence>
<feature type="compositionally biased region" description="Polar residues" evidence="1">
    <location>
        <begin position="264"/>
        <end position="277"/>
    </location>
</feature>